<keyword evidence="2" id="KW-1185">Reference proteome</keyword>
<dbReference type="InterPro" id="IPR013324">
    <property type="entry name" value="RNA_pol_sigma_r3/r4-like"/>
</dbReference>
<keyword evidence="1" id="KW-0240">DNA-directed RNA polymerase</keyword>
<keyword evidence="1" id="KW-0804">Transcription</keyword>
<dbReference type="InterPro" id="IPR036388">
    <property type="entry name" value="WH-like_DNA-bd_sf"/>
</dbReference>
<evidence type="ECO:0000313" key="1">
    <source>
        <dbReference type="EMBL" id="MBB4945381.1"/>
    </source>
</evidence>
<comment type="caution">
    <text evidence="1">The sequence shown here is derived from an EMBL/GenBank/DDBJ whole genome shotgun (WGS) entry which is preliminary data.</text>
</comment>
<protein>
    <submittedName>
        <fullName evidence="1">DNA-directed RNA polymerase specialized sigma24 family protein</fullName>
    </submittedName>
</protein>
<dbReference type="GO" id="GO:0000428">
    <property type="term" value="C:DNA-directed RNA polymerase complex"/>
    <property type="evidence" value="ECO:0007669"/>
    <property type="project" value="UniProtKB-KW"/>
</dbReference>
<dbReference type="RefSeq" id="WP_184911807.1">
    <property type="nucleotide sequence ID" value="NZ_JACHJR010000001.1"/>
</dbReference>
<organism evidence="1 2">
    <name type="scientific">Kitasatospora gansuensis</name>
    <dbReference type="NCBI Taxonomy" id="258050"/>
    <lineage>
        <taxon>Bacteria</taxon>
        <taxon>Bacillati</taxon>
        <taxon>Actinomycetota</taxon>
        <taxon>Actinomycetes</taxon>
        <taxon>Kitasatosporales</taxon>
        <taxon>Streptomycetaceae</taxon>
        <taxon>Kitasatospora</taxon>
    </lineage>
</organism>
<gene>
    <name evidence="1" type="ORF">F4556_000916</name>
</gene>
<reference evidence="1 2" key="1">
    <citation type="submission" date="2020-08" db="EMBL/GenBank/DDBJ databases">
        <title>Sequencing the genomes of 1000 actinobacteria strains.</title>
        <authorList>
            <person name="Klenk H.-P."/>
        </authorList>
    </citation>
    <scope>NUCLEOTIDE SEQUENCE [LARGE SCALE GENOMIC DNA]</scope>
    <source>
        <strain evidence="1 2">DSM 44786</strain>
    </source>
</reference>
<dbReference type="AlphaFoldDB" id="A0A7W7S7J9"/>
<dbReference type="EMBL" id="JACHJR010000001">
    <property type="protein sequence ID" value="MBB4945381.1"/>
    <property type="molecule type" value="Genomic_DNA"/>
</dbReference>
<dbReference type="SUPFAM" id="SSF88659">
    <property type="entry name" value="Sigma3 and sigma4 domains of RNA polymerase sigma factors"/>
    <property type="match status" value="1"/>
</dbReference>
<proteinExistence type="predicted"/>
<dbReference type="Gene3D" id="1.10.10.10">
    <property type="entry name" value="Winged helix-like DNA-binding domain superfamily/Winged helix DNA-binding domain"/>
    <property type="match status" value="1"/>
</dbReference>
<sequence>MIRYAELRPVLTRTEWVVPSAEEQVLTAARERAVRRALARLPGRCPELMTALAEAPELTYRQLAERLGLPRGSIGPTRSRCLACLRALLHNERPE</sequence>
<dbReference type="Proteomes" id="UP000573327">
    <property type="component" value="Unassembled WGS sequence"/>
</dbReference>
<accession>A0A7W7S7J9</accession>
<evidence type="ECO:0000313" key="2">
    <source>
        <dbReference type="Proteomes" id="UP000573327"/>
    </source>
</evidence>
<name>A0A7W7S7J9_9ACTN</name>